<dbReference type="CDD" id="cd03109">
    <property type="entry name" value="DTBS"/>
    <property type="match status" value="1"/>
</dbReference>
<dbReference type="JaponicusDB" id="SJAG_00673">
    <property type="gene designation" value="bio3"/>
</dbReference>
<reference evidence="4 6" key="1">
    <citation type="journal article" date="2011" name="Science">
        <title>Comparative functional genomics of the fission yeasts.</title>
        <authorList>
            <person name="Rhind N."/>
            <person name="Chen Z."/>
            <person name="Yassour M."/>
            <person name="Thompson D.A."/>
            <person name="Haas B.J."/>
            <person name="Habib N."/>
            <person name="Wapinski I."/>
            <person name="Roy S."/>
            <person name="Lin M.F."/>
            <person name="Heiman D.I."/>
            <person name="Young S.K."/>
            <person name="Furuya K."/>
            <person name="Guo Y."/>
            <person name="Pidoux A."/>
            <person name="Chen H.M."/>
            <person name="Robbertse B."/>
            <person name="Goldberg J.M."/>
            <person name="Aoki K."/>
            <person name="Bayne E.H."/>
            <person name="Berlin A.M."/>
            <person name="Desjardins C.A."/>
            <person name="Dobbs E."/>
            <person name="Dukaj L."/>
            <person name="Fan L."/>
            <person name="FitzGerald M.G."/>
            <person name="French C."/>
            <person name="Gujja S."/>
            <person name="Hansen K."/>
            <person name="Keifenheim D."/>
            <person name="Levin J.Z."/>
            <person name="Mosher R.A."/>
            <person name="Mueller C.A."/>
            <person name="Pfiffner J."/>
            <person name="Priest M."/>
            <person name="Russ C."/>
            <person name="Smialowska A."/>
            <person name="Swoboda P."/>
            <person name="Sykes S.M."/>
            <person name="Vaughn M."/>
            <person name="Vengrova S."/>
            <person name="Yoder R."/>
            <person name="Zeng Q."/>
            <person name="Allshire R."/>
            <person name="Baulcombe D."/>
            <person name="Birren B.W."/>
            <person name="Brown W."/>
            <person name="Ekwall K."/>
            <person name="Kellis M."/>
            <person name="Leatherwood J."/>
            <person name="Levin H."/>
            <person name="Margalit H."/>
            <person name="Martienssen R."/>
            <person name="Nieduszynski C.A."/>
            <person name="Spatafora J.W."/>
            <person name="Friedman N."/>
            <person name="Dalgaard J.Z."/>
            <person name="Baumann P."/>
            <person name="Niki H."/>
            <person name="Regev A."/>
            <person name="Nusbaum C."/>
        </authorList>
    </citation>
    <scope>NUCLEOTIDE SEQUENCE [LARGE SCALE GENOMIC DNA]</scope>
    <source>
        <strain evidence="6">yFS275 / FY16936</strain>
    </source>
</reference>
<protein>
    <submittedName>
        <fullName evidence="4">Adenosylmethionine-8-amino-7-oxononanoate aminotransferase</fullName>
    </submittedName>
</protein>
<organism evidence="4 6">
    <name type="scientific">Schizosaccharomyces japonicus (strain yFS275 / FY16936)</name>
    <name type="common">Fission yeast</name>
    <dbReference type="NCBI Taxonomy" id="402676"/>
    <lineage>
        <taxon>Eukaryota</taxon>
        <taxon>Fungi</taxon>
        <taxon>Dikarya</taxon>
        <taxon>Ascomycota</taxon>
        <taxon>Taphrinomycotina</taxon>
        <taxon>Schizosaccharomycetes</taxon>
        <taxon>Schizosaccharomycetales</taxon>
        <taxon>Schizosaccharomycetaceae</taxon>
        <taxon>Schizosaccharomyces</taxon>
    </lineage>
</organism>
<dbReference type="GO" id="GO:0030170">
    <property type="term" value="F:pyridoxal phosphate binding"/>
    <property type="evidence" value="ECO:0007669"/>
    <property type="project" value="InterPro"/>
</dbReference>
<dbReference type="InterPro" id="IPR005814">
    <property type="entry name" value="Aminotrans_3"/>
</dbReference>
<evidence type="ECO:0000313" key="5">
    <source>
        <dbReference type="JaponicusDB" id="SJAG_00673"/>
    </source>
</evidence>
<keyword evidence="6" id="KW-1185">Reference proteome</keyword>
<dbReference type="PANTHER" id="PTHR42684:SF3">
    <property type="entry name" value="ADENOSYLMETHIONINE-8-AMINO-7-OXONONANOATE AMINOTRANSFERASE"/>
    <property type="match status" value="1"/>
</dbReference>
<dbReference type="STRING" id="402676.B6JWA0"/>
<keyword evidence="3" id="KW-0663">Pyridoxal phosphate</keyword>
<dbReference type="HOGENOM" id="CLU_010794_0_0_1"/>
<dbReference type="GO" id="GO:0004141">
    <property type="term" value="F:dethiobiotin synthase activity"/>
    <property type="evidence" value="ECO:0000318"/>
    <property type="project" value="GO_Central"/>
</dbReference>
<evidence type="ECO:0000313" key="4">
    <source>
        <dbReference type="EMBL" id="EEB05651.1"/>
    </source>
</evidence>
<dbReference type="GeneID" id="7050710"/>
<dbReference type="Pfam" id="PF13500">
    <property type="entry name" value="AAA_26"/>
    <property type="match status" value="1"/>
</dbReference>
<dbReference type="RefSeq" id="XP_002171944.1">
    <property type="nucleotide sequence ID" value="XM_002171908.2"/>
</dbReference>
<keyword evidence="1 4" id="KW-0032">Aminotransferase</keyword>
<evidence type="ECO:0000256" key="3">
    <source>
        <dbReference type="ARBA" id="ARBA00022898"/>
    </source>
</evidence>
<keyword evidence="2" id="KW-0808">Transferase</keyword>
<dbReference type="Proteomes" id="UP000001744">
    <property type="component" value="Unassembled WGS sequence"/>
</dbReference>
<dbReference type="OMA" id="KGWASRA"/>
<sequence length="788" mass="87119">MLAHILFGANTEVGKTIWSTALCYASHYLAHAPVEYIKPVGAGPVEEADYVHLAKFVPCKCTNIHQFEKAMSPHMSEGAMQTTDASIVSALRKHLQASSFKNTFVETAGGVSSPAPSGSLQCDLYRPLRLPVLLIGDSKLGGISTTIAAYEQLKVRGYDISAILMLRDPENAPQYENWKYFSEIWSKSYSCHDKENIKCFTIPSPPALSQDAEADFKAMQKYYSESASVGYDVLKHIEQVQKTRLARLDDMINQTEKHIWYPFTQHTLVNPKEIAVIDSAHGDMYTVFAPNAKRKSEEALADGSKKEGSVAVEENKYKELFDASASWWTQGLGHGDPYLAMSAAYAAGRYGHVLLPNCTNEPALGLAEDLLSTVGKGWANRVYYSDNGATGMEIALKMALKAARIQHQLSGKIEIIGLEGAYHGDTIGTMDACPPNVYNVEVDWYDGRGIWFDSPVVKVSNGEVSVQWEDKSFSFTALDDVYNVSSRVNSHLAKQYASFIGEKVRTAMQQGHQFGALVIEPLVVGAGGMLFVDPLFQRVLVDIAKGRLPESPWYTEAHENKKAGIPVVFDEVFIGLYRLGQLRSADILGVYPDVQVNAKLLTGGLVPLSVTLASEELFEYFLSDKKSDALLHGHSYTAHPVGCHVARQSLKRLDQLNRTAWTENKQRWLEFFGCQNVNGVLSSRNPNAWSVWDPEWVYEVSKLECVESIMALGSLASVVLKAGDHGYQSSAAGQYLSRLREFSTGAEEYGILARPLGNVVYFMTSQITPTHTVKEIQAKIIDVFSQPR</sequence>
<dbReference type="InterPro" id="IPR015422">
    <property type="entry name" value="PyrdxlP-dep_Trfase_small"/>
</dbReference>
<proteinExistence type="predicted"/>
<dbReference type="Gene3D" id="3.90.1150.10">
    <property type="entry name" value="Aspartate Aminotransferase, domain 1"/>
    <property type="match status" value="1"/>
</dbReference>
<accession>B6JWA0</accession>
<dbReference type="OrthoDB" id="425114at2759"/>
<dbReference type="InterPro" id="IPR015421">
    <property type="entry name" value="PyrdxlP-dep_Trfase_major"/>
</dbReference>
<dbReference type="SUPFAM" id="SSF53383">
    <property type="entry name" value="PLP-dependent transferases"/>
    <property type="match status" value="1"/>
</dbReference>
<dbReference type="SUPFAM" id="SSF52540">
    <property type="entry name" value="P-loop containing nucleoside triphosphate hydrolases"/>
    <property type="match status" value="1"/>
</dbReference>
<dbReference type="PANTHER" id="PTHR42684">
    <property type="entry name" value="ADENOSYLMETHIONINE-8-AMINO-7-OXONONANOATE AMINOTRANSFERASE"/>
    <property type="match status" value="1"/>
</dbReference>
<dbReference type="Gene3D" id="3.40.50.300">
    <property type="entry name" value="P-loop containing nucleotide triphosphate hydrolases"/>
    <property type="match status" value="1"/>
</dbReference>
<dbReference type="eggNOG" id="KOG1401">
    <property type="taxonomic scope" value="Eukaryota"/>
</dbReference>
<dbReference type="EMBL" id="KE651166">
    <property type="protein sequence ID" value="EEB05651.1"/>
    <property type="molecule type" value="Genomic_DNA"/>
</dbReference>
<dbReference type="Pfam" id="PF00202">
    <property type="entry name" value="Aminotran_3"/>
    <property type="match status" value="1"/>
</dbReference>
<evidence type="ECO:0000256" key="1">
    <source>
        <dbReference type="ARBA" id="ARBA00022576"/>
    </source>
</evidence>
<evidence type="ECO:0000313" key="6">
    <source>
        <dbReference type="Proteomes" id="UP000001744"/>
    </source>
</evidence>
<name>B6JWA0_SCHJY</name>
<dbReference type="GO" id="GO:0005739">
    <property type="term" value="C:mitochondrion"/>
    <property type="evidence" value="ECO:0000318"/>
    <property type="project" value="GO_Central"/>
</dbReference>
<dbReference type="AlphaFoldDB" id="B6JWA0"/>
<evidence type="ECO:0000256" key="2">
    <source>
        <dbReference type="ARBA" id="ARBA00022679"/>
    </source>
</evidence>
<dbReference type="InterPro" id="IPR015424">
    <property type="entry name" value="PyrdxlP-dep_Trfase"/>
</dbReference>
<dbReference type="GO" id="GO:0004015">
    <property type="term" value="F:adenosylmethionine-8-amino-7-oxononanoate transaminase activity"/>
    <property type="evidence" value="ECO:0000318"/>
    <property type="project" value="GO_Central"/>
</dbReference>
<dbReference type="VEuPathDB" id="FungiDB:SJAG_00673"/>
<dbReference type="InterPro" id="IPR027417">
    <property type="entry name" value="P-loop_NTPase"/>
</dbReference>
<dbReference type="Gene3D" id="3.40.640.10">
    <property type="entry name" value="Type I PLP-dependent aspartate aminotransferase-like (Major domain)"/>
    <property type="match status" value="1"/>
</dbReference>
<gene>
    <name evidence="5" type="primary">bio3</name>
    <name evidence="4" type="ORF">SJAG_00673</name>
</gene>
<dbReference type="GO" id="GO:0009102">
    <property type="term" value="P:biotin biosynthetic process"/>
    <property type="evidence" value="ECO:0000318"/>
    <property type="project" value="GO_Central"/>
</dbReference>